<evidence type="ECO:0000256" key="1">
    <source>
        <dbReference type="SAM" id="MobiDB-lite"/>
    </source>
</evidence>
<dbReference type="EMBL" id="AFRQ01000133">
    <property type="protein sequence ID" value="EGP43117.1"/>
    <property type="molecule type" value="Genomic_DNA"/>
</dbReference>
<name>F7T9F7_9BURK</name>
<dbReference type="HOGENOM" id="CLU_2115637_0_0_4"/>
<organism evidence="2 3">
    <name type="scientific">Achromobacter insuavis AXX-A</name>
    <dbReference type="NCBI Taxonomy" id="1003200"/>
    <lineage>
        <taxon>Bacteria</taxon>
        <taxon>Pseudomonadati</taxon>
        <taxon>Pseudomonadota</taxon>
        <taxon>Betaproteobacteria</taxon>
        <taxon>Burkholderiales</taxon>
        <taxon>Alcaligenaceae</taxon>
        <taxon>Achromobacter</taxon>
    </lineage>
</organism>
<dbReference type="AlphaFoldDB" id="F7T9F7"/>
<evidence type="ECO:0000313" key="2">
    <source>
        <dbReference type="EMBL" id="EGP43117.1"/>
    </source>
</evidence>
<protein>
    <submittedName>
        <fullName evidence="2">Uncharacterized protein</fullName>
    </submittedName>
</protein>
<dbReference type="RefSeq" id="WP_006395591.1">
    <property type="nucleotide sequence ID" value="NZ_GL982453.1"/>
</dbReference>
<accession>F7T9F7</accession>
<dbReference type="Proteomes" id="UP000004853">
    <property type="component" value="Unassembled WGS sequence"/>
</dbReference>
<proteinExistence type="predicted"/>
<reference evidence="2 3" key="1">
    <citation type="submission" date="2011-06" db="EMBL/GenBank/DDBJ databases">
        <authorList>
            <person name="Bador J."/>
            <person name="Amoureux L."/>
            <person name="Neuwirth C."/>
        </authorList>
    </citation>
    <scope>NUCLEOTIDE SEQUENCE [LARGE SCALE GENOMIC DNA]</scope>
    <source>
        <strain evidence="2 3">AXX-A</strain>
    </source>
</reference>
<comment type="caution">
    <text evidence="2">The sequence shown here is derived from an EMBL/GenBank/DDBJ whole genome shotgun (WGS) entry which is preliminary data.</text>
</comment>
<evidence type="ECO:0000313" key="3">
    <source>
        <dbReference type="Proteomes" id="UP000004853"/>
    </source>
</evidence>
<sequence length="114" mass="11462">MTQDEINALPTYSGGYDAAAEADGTTQSGMNAMQVLRDAAIEQWKTDNPGRHQAALQEQSGQPAARQDAQNARRGAGGSGGGSASSIGTLLTGGATQGVDAGALDLAKNTLLGM</sequence>
<gene>
    <name evidence="2" type="ORF">AXXA_28015</name>
</gene>
<feature type="compositionally biased region" description="Low complexity" evidence="1">
    <location>
        <begin position="84"/>
        <end position="94"/>
    </location>
</feature>
<feature type="region of interest" description="Disordered" evidence="1">
    <location>
        <begin position="46"/>
        <end position="96"/>
    </location>
</feature>